<keyword evidence="8" id="KW-0969">Cilium</keyword>
<evidence type="ECO:0000256" key="4">
    <source>
        <dbReference type="ARBA" id="ARBA00023143"/>
    </source>
</evidence>
<keyword evidence="5" id="KW-0964">Secreted</keyword>
<keyword evidence="8" id="KW-0282">Flagellum</keyword>
<dbReference type="InterPro" id="IPR003481">
    <property type="entry name" value="FliD_N"/>
</dbReference>
<evidence type="ECO:0000313" key="9">
    <source>
        <dbReference type="Proteomes" id="UP001500133"/>
    </source>
</evidence>
<name>A0ABP7LPS6_9GAMM</name>
<reference evidence="9" key="1">
    <citation type="journal article" date="2019" name="Int. J. Syst. Evol. Microbiol.">
        <title>The Global Catalogue of Microorganisms (GCM) 10K type strain sequencing project: providing services to taxonomists for standard genome sequencing and annotation.</title>
        <authorList>
            <consortium name="The Broad Institute Genomics Platform"/>
            <consortium name="The Broad Institute Genome Sequencing Center for Infectious Disease"/>
            <person name="Wu L."/>
            <person name="Ma J."/>
        </authorList>
    </citation>
    <scope>NUCLEOTIDE SEQUENCE [LARGE SCALE GENOMIC DNA]</scope>
    <source>
        <strain evidence="9">JCM 16914</strain>
    </source>
</reference>
<dbReference type="InterPro" id="IPR040026">
    <property type="entry name" value="FliD"/>
</dbReference>
<dbReference type="RefSeq" id="WP_344704037.1">
    <property type="nucleotide sequence ID" value="NZ_BAAAZT010000070.1"/>
</dbReference>
<dbReference type="InterPro" id="IPR010809">
    <property type="entry name" value="FliD_C"/>
</dbReference>
<evidence type="ECO:0000256" key="3">
    <source>
        <dbReference type="ARBA" id="ARBA00023054"/>
    </source>
</evidence>
<feature type="domain" description="Flagellar hook-associated protein 2 N-terminal" evidence="6">
    <location>
        <begin position="11"/>
        <end position="104"/>
    </location>
</feature>
<dbReference type="Pfam" id="PF07195">
    <property type="entry name" value="FliD_C"/>
    <property type="match status" value="1"/>
</dbReference>
<dbReference type="EMBL" id="BAAAZT010000070">
    <property type="protein sequence ID" value="GAA3906201.1"/>
    <property type="molecule type" value="Genomic_DNA"/>
</dbReference>
<comment type="subcellular location">
    <subcellularLocation>
        <location evidence="5">Secreted</location>
    </subcellularLocation>
    <subcellularLocation>
        <location evidence="5">Bacterial flagellum</location>
    </subcellularLocation>
</comment>
<evidence type="ECO:0000313" key="8">
    <source>
        <dbReference type="EMBL" id="GAA3906201.1"/>
    </source>
</evidence>
<comment type="subunit">
    <text evidence="2 5">Homopentamer.</text>
</comment>
<proteinExistence type="inferred from homology"/>
<dbReference type="PANTHER" id="PTHR30288:SF0">
    <property type="entry name" value="FLAGELLAR HOOK-ASSOCIATED PROTEIN 2"/>
    <property type="match status" value="1"/>
</dbReference>
<comment type="caution">
    <text evidence="8">The sequence shown here is derived from an EMBL/GenBank/DDBJ whole genome shotgun (WGS) entry which is preliminary data.</text>
</comment>
<accession>A0ABP7LPS6</accession>
<dbReference type="Pfam" id="PF02465">
    <property type="entry name" value="FliD_N"/>
    <property type="match status" value="1"/>
</dbReference>
<evidence type="ECO:0000256" key="5">
    <source>
        <dbReference type="RuleBase" id="RU362066"/>
    </source>
</evidence>
<protein>
    <recommendedName>
        <fullName evidence="5">Flagellar hook-associated protein 2</fullName>
        <shortName evidence="5">HAP2</shortName>
    </recommendedName>
    <alternativeName>
        <fullName evidence="5">Flagellar cap protein</fullName>
    </alternativeName>
</protein>
<feature type="domain" description="Flagellar hook-associated protein 2 C-terminal" evidence="7">
    <location>
        <begin position="214"/>
        <end position="435"/>
    </location>
</feature>
<keyword evidence="8" id="KW-0966">Cell projection</keyword>
<dbReference type="Pfam" id="PF07196">
    <property type="entry name" value="Flagellin_IN"/>
    <property type="match status" value="1"/>
</dbReference>
<evidence type="ECO:0000256" key="2">
    <source>
        <dbReference type="ARBA" id="ARBA00011255"/>
    </source>
</evidence>
<dbReference type="Proteomes" id="UP001500133">
    <property type="component" value="Unassembled WGS sequence"/>
</dbReference>
<organism evidence="8 9">
    <name type="scientific">Halomonas cibimaris</name>
    <dbReference type="NCBI Taxonomy" id="657012"/>
    <lineage>
        <taxon>Bacteria</taxon>
        <taxon>Pseudomonadati</taxon>
        <taxon>Pseudomonadota</taxon>
        <taxon>Gammaproteobacteria</taxon>
        <taxon>Oceanospirillales</taxon>
        <taxon>Halomonadaceae</taxon>
        <taxon>Halomonas</taxon>
    </lineage>
</organism>
<comment type="similarity">
    <text evidence="1 5">Belongs to the FliD family.</text>
</comment>
<keyword evidence="3" id="KW-0175">Coiled coil</keyword>
<evidence type="ECO:0000259" key="6">
    <source>
        <dbReference type="Pfam" id="PF02465"/>
    </source>
</evidence>
<evidence type="ECO:0000259" key="7">
    <source>
        <dbReference type="Pfam" id="PF07195"/>
    </source>
</evidence>
<dbReference type="InterPro" id="IPR010810">
    <property type="entry name" value="Flagellin_hook_IN_motif"/>
</dbReference>
<keyword evidence="9" id="KW-1185">Reference proteome</keyword>
<sequence length="455" mass="47056">MGTISSLGIGSGLDLNGLLDQLKDAEREKLKPVERQIANQDAKISAFGKLEGALSKLQDAAETLGESELYSSLSASVSGDSAGAAAGKEAMPGSYRINVETLASRGTLASKSVDSVETPLTGNAEETLSLSFGKSANDTTMKIAAGSSLEDIRDAINANEDAGVDASVINDGTGYRLALSSREAGADASITNFTLSGLTADSNPVEDGGTLQAGTDAKLNVNGISITSPNNQVEDAIQGVTLNLKETGETTVTIEQDTLAVREAVNGFVKAYNSLKETTASLTSFNAETGQAGELNGDSTVRMVESRLRGLVGGAGQSGGDFSLLSDIGIALDKDGTLSVESDKLDDVIANNQQALADFFSGTDGAEGFATRLGGSVGQMLGDNGAVQGAISGAESRVDSLGNRYERMEQSVDRTISRYRSQFSQLDGMIAEMNQTSSYLTQQFNALDAQMKAGG</sequence>
<dbReference type="PANTHER" id="PTHR30288">
    <property type="entry name" value="FLAGELLAR CAP/ASSEMBLY PROTEIN FLID"/>
    <property type="match status" value="1"/>
</dbReference>
<gene>
    <name evidence="8" type="primary">fliD</name>
    <name evidence="8" type="ORF">GCM10022228_15560</name>
</gene>
<comment type="function">
    <text evidence="5">Required for morphogenesis and for the elongation of the flagellar filament by facilitating polymerization of the flagellin monomers at the tip of growing filament. Forms a capping structure, which prevents flagellin subunits (transported through the central channel of the flagellum) from leaking out without polymerization at the distal end.</text>
</comment>
<evidence type="ECO:0000256" key="1">
    <source>
        <dbReference type="ARBA" id="ARBA00009764"/>
    </source>
</evidence>
<keyword evidence="4 5" id="KW-0975">Bacterial flagellum</keyword>